<dbReference type="Proteomes" id="UP000009286">
    <property type="component" value="Chromosome"/>
</dbReference>
<protein>
    <submittedName>
        <fullName evidence="1">Putative excinuclease ABC protein, C subunit</fullName>
    </submittedName>
</protein>
<name>G2KPG8_MICAA</name>
<proteinExistence type="predicted"/>
<accession>G2KPG8</accession>
<evidence type="ECO:0000313" key="1">
    <source>
        <dbReference type="EMBL" id="AEP09468.1"/>
    </source>
</evidence>
<dbReference type="HOGENOM" id="CLU_2917414_0_0_5"/>
<dbReference type="KEGG" id="mai:MICA_1141"/>
<reference evidence="1 2" key="1">
    <citation type="journal article" date="2011" name="BMC Genomics">
        <title>Genomic insights into an obligate epibiotic bacterial predator: Micavibrio aeruginosavorus ARL-13.</title>
        <authorList>
            <person name="Wang Z."/>
            <person name="Kadouri D."/>
            <person name="Wu M."/>
        </authorList>
    </citation>
    <scope>NUCLEOTIDE SEQUENCE [LARGE SCALE GENOMIC DNA]</scope>
    <source>
        <strain evidence="1 2">ARL-13</strain>
    </source>
</reference>
<evidence type="ECO:0000313" key="2">
    <source>
        <dbReference type="Proteomes" id="UP000009286"/>
    </source>
</evidence>
<gene>
    <name evidence="1" type="ordered locus">MICA_1141</name>
</gene>
<keyword evidence="2" id="KW-1185">Reference proteome</keyword>
<sequence length="61" mass="7171">MQQRILSGVLRTHNAGESIHTNKYKPWEIKTYLAFDDPLKADMFETFLKTSNGRQFAKKRL</sequence>
<dbReference type="eggNOG" id="COG2827">
    <property type="taxonomic scope" value="Bacteria"/>
</dbReference>
<dbReference type="STRING" id="856793.MICA_1141"/>
<dbReference type="AlphaFoldDB" id="G2KPG8"/>
<organism evidence="1 2">
    <name type="scientific">Micavibrio aeruginosavorus (strain ARL-13)</name>
    <dbReference type="NCBI Taxonomy" id="856793"/>
    <lineage>
        <taxon>Bacteria</taxon>
        <taxon>Pseudomonadati</taxon>
        <taxon>Bdellovibrionota</taxon>
        <taxon>Bdellovibrionia</taxon>
        <taxon>Bdellovibrionales</taxon>
        <taxon>Pseudobdellovibrionaceae</taxon>
        <taxon>Micavibrio</taxon>
    </lineage>
</organism>
<dbReference type="EMBL" id="CP002382">
    <property type="protein sequence ID" value="AEP09468.1"/>
    <property type="molecule type" value="Genomic_DNA"/>
</dbReference>